<dbReference type="SUPFAM" id="SSF55073">
    <property type="entry name" value="Nucleotide cyclase"/>
    <property type="match status" value="1"/>
</dbReference>
<dbReference type="SMART" id="SM00267">
    <property type="entry name" value="GGDEF"/>
    <property type="match status" value="1"/>
</dbReference>
<comment type="caution">
    <text evidence="2">The sequence shown here is derived from an EMBL/GenBank/DDBJ whole genome shotgun (WGS) entry which is preliminary data.</text>
</comment>
<dbReference type="GO" id="GO:0052621">
    <property type="term" value="F:diguanylate cyclase activity"/>
    <property type="evidence" value="ECO:0007669"/>
    <property type="project" value="TreeGrafter"/>
</dbReference>
<reference evidence="2 3" key="1">
    <citation type="submission" date="2016-02" db="EMBL/GenBank/DDBJ databases">
        <authorList>
            <person name="Wen L."/>
            <person name="He K."/>
            <person name="Yang H."/>
        </authorList>
    </citation>
    <scope>NUCLEOTIDE SEQUENCE [LARGE SCALE GENOMIC DNA]</scope>
    <source>
        <strain evidence="2 3">DSM 22607</strain>
    </source>
</reference>
<accession>A0A136Q7P7</accession>
<dbReference type="PANTHER" id="PTHR45138:SF24">
    <property type="entry name" value="DIGUANYLATE CYCLASE DGCC-RELATED"/>
    <property type="match status" value="1"/>
</dbReference>
<keyword evidence="3" id="KW-1185">Reference proteome</keyword>
<dbReference type="OrthoDB" id="9804955at2"/>
<dbReference type="GO" id="GO:0005886">
    <property type="term" value="C:plasma membrane"/>
    <property type="evidence" value="ECO:0007669"/>
    <property type="project" value="TreeGrafter"/>
</dbReference>
<organism evidence="2 3">
    <name type="scientific">Christensenella minuta</name>
    <dbReference type="NCBI Taxonomy" id="626937"/>
    <lineage>
        <taxon>Bacteria</taxon>
        <taxon>Bacillati</taxon>
        <taxon>Bacillota</taxon>
        <taxon>Clostridia</taxon>
        <taxon>Christensenellales</taxon>
        <taxon>Christensenellaceae</taxon>
        <taxon>Christensenella</taxon>
    </lineage>
</organism>
<dbReference type="InterPro" id="IPR032710">
    <property type="entry name" value="NTF2-like_dom_sf"/>
</dbReference>
<dbReference type="Pfam" id="PF13474">
    <property type="entry name" value="SnoaL_3"/>
    <property type="match status" value="1"/>
</dbReference>
<dbReference type="Proteomes" id="UP000070366">
    <property type="component" value="Unassembled WGS sequence"/>
</dbReference>
<dbReference type="InterPro" id="IPR050469">
    <property type="entry name" value="Diguanylate_Cyclase"/>
</dbReference>
<proteinExistence type="predicted"/>
<dbReference type="Gene3D" id="3.30.70.270">
    <property type="match status" value="1"/>
</dbReference>
<evidence type="ECO:0000259" key="1">
    <source>
        <dbReference type="PROSITE" id="PS50887"/>
    </source>
</evidence>
<dbReference type="PATRIC" id="fig|626937.4.peg.387"/>
<name>A0A136Q7P7_9FIRM</name>
<evidence type="ECO:0000313" key="2">
    <source>
        <dbReference type="EMBL" id="KXK66703.1"/>
    </source>
</evidence>
<dbReference type="CDD" id="cd01949">
    <property type="entry name" value="GGDEF"/>
    <property type="match status" value="1"/>
</dbReference>
<protein>
    <submittedName>
        <fullName evidence="2">Diguanylate cyclase domain protein</fullName>
    </submittedName>
</protein>
<feature type="domain" description="GGDEF" evidence="1">
    <location>
        <begin position="215"/>
        <end position="347"/>
    </location>
</feature>
<dbReference type="SUPFAM" id="SSF54427">
    <property type="entry name" value="NTF2-like"/>
    <property type="match status" value="1"/>
</dbReference>
<evidence type="ECO:0000313" key="3">
    <source>
        <dbReference type="Proteomes" id="UP000070366"/>
    </source>
</evidence>
<dbReference type="AlphaFoldDB" id="A0A136Q7P7"/>
<dbReference type="InterPro" id="IPR000160">
    <property type="entry name" value="GGDEF_dom"/>
</dbReference>
<sequence>MRLKITVFPCKISTYRSITENNMDTKQFLCGTTKKFWEYYLLAPSEEHFEKILASCSEQLVIIGTGKHEFYVSFDRIMRDLPANLDEAETISFEILDEWYECLEVGANVYLVYGGLWARQLPAAGEKALVDMDTRFSVLYRREEDGWKIIHLHHSIPYFDQQNGEYYPHSLSQKAREALELAEEFQRKSELDLMTGVYNQESFRRYTREALLSGQAGTLYVFDLDHFKEVNDTYGHITGDALLKLFSGLLKKYFAGDIIGRIGGDEFAVYQDAPKTRPADSVDKILRMETEYHKEAEKILGGGSIWSWSAGIGTLRNEERTFTELFDRVDKALYRAKHSNKVYCWSDKT</sequence>
<dbReference type="GO" id="GO:1902201">
    <property type="term" value="P:negative regulation of bacterial-type flagellum-dependent cell motility"/>
    <property type="evidence" value="ECO:0007669"/>
    <property type="project" value="TreeGrafter"/>
</dbReference>
<dbReference type="GO" id="GO:0043709">
    <property type="term" value="P:cell adhesion involved in single-species biofilm formation"/>
    <property type="evidence" value="ECO:0007669"/>
    <property type="project" value="TreeGrafter"/>
</dbReference>
<dbReference type="PROSITE" id="PS50887">
    <property type="entry name" value="GGDEF"/>
    <property type="match status" value="1"/>
</dbReference>
<dbReference type="Gene3D" id="3.10.450.50">
    <property type="match status" value="1"/>
</dbReference>
<dbReference type="EMBL" id="LSZW01000032">
    <property type="protein sequence ID" value="KXK66703.1"/>
    <property type="molecule type" value="Genomic_DNA"/>
</dbReference>
<dbReference type="InterPro" id="IPR037401">
    <property type="entry name" value="SnoaL-like"/>
</dbReference>
<dbReference type="InterPro" id="IPR029787">
    <property type="entry name" value="Nucleotide_cyclase"/>
</dbReference>
<dbReference type="Pfam" id="PF00990">
    <property type="entry name" value="GGDEF"/>
    <property type="match status" value="1"/>
</dbReference>
<dbReference type="KEGG" id="cmiu:B1H56_07365"/>
<dbReference type="PANTHER" id="PTHR45138">
    <property type="entry name" value="REGULATORY COMPONENTS OF SENSORY TRANSDUCTION SYSTEM"/>
    <property type="match status" value="1"/>
</dbReference>
<dbReference type="InterPro" id="IPR043128">
    <property type="entry name" value="Rev_trsase/Diguanyl_cyclase"/>
</dbReference>
<dbReference type="STRING" id="626937.HMPREF3293_00394"/>
<gene>
    <name evidence="2" type="ORF">HMPREF3293_00394</name>
</gene>
<dbReference type="NCBIfam" id="TIGR00254">
    <property type="entry name" value="GGDEF"/>
    <property type="match status" value="1"/>
</dbReference>